<dbReference type="RefSeq" id="WP_410007653.1">
    <property type="nucleotide sequence ID" value="NZ_CAMAPC010000029.1"/>
</dbReference>
<dbReference type="EMBL" id="CAMAPC010000029">
    <property type="protein sequence ID" value="CAH9067123.1"/>
    <property type="molecule type" value="Genomic_DNA"/>
</dbReference>
<proteinExistence type="predicted"/>
<name>A0A9W4R4R2_9GAMM</name>
<gene>
    <name evidence="1" type="ORF">PSECIP111854_04028</name>
</gene>
<keyword evidence="2" id="KW-1185">Reference proteome</keyword>
<evidence type="ECO:0000313" key="1">
    <source>
        <dbReference type="EMBL" id="CAH9067123.1"/>
    </source>
</evidence>
<evidence type="ECO:0008006" key="3">
    <source>
        <dbReference type="Google" id="ProtNLM"/>
    </source>
</evidence>
<accession>A0A9W4R4R2</accession>
<sequence length="88" mass="10451">MVEWITFRLLLTPIEQVWSWIRQHCLSNRVFSGYEEIVDEVSKAWDHFISIPDRVTKMFSREWIVKMSNDKTRSAYIPFAQGEVSVKG</sequence>
<evidence type="ECO:0000313" key="2">
    <source>
        <dbReference type="Proteomes" id="UP001152467"/>
    </source>
</evidence>
<dbReference type="Proteomes" id="UP001152467">
    <property type="component" value="Unassembled WGS sequence"/>
</dbReference>
<reference evidence="1" key="1">
    <citation type="submission" date="2022-07" db="EMBL/GenBank/DDBJ databases">
        <authorList>
            <person name="Criscuolo A."/>
        </authorList>
    </citation>
    <scope>NUCLEOTIDE SEQUENCE</scope>
    <source>
        <strain evidence="1">CIP111854</strain>
    </source>
</reference>
<comment type="caution">
    <text evidence="1">The sequence shown here is derived from an EMBL/GenBank/DDBJ whole genome shotgun (WGS) entry which is preliminary data.</text>
</comment>
<protein>
    <recommendedName>
        <fullName evidence="3">Transposase</fullName>
    </recommendedName>
</protein>
<dbReference type="AlphaFoldDB" id="A0A9W4R4R2"/>
<organism evidence="1 2">
    <name type="scientific">Pseudoalteromonas holothuriae</name>
    <dbReference type="NCBI Taxonomy" id="2963714"/>
    <lineage>
        <taxon>Bacteria</taxon>
        <taxon>Pseudomonadati</taxon>
        <taxon>Pseudomonadota</taxon>
        <taxon>Gammaproteobacteria</taxon>
        <taxon>Alteromonadales</taxon>
        <taxon>Pseudoalteromonadaceae</taxon>
        <taxon>Pseudoalteromonas</taxon>
    </lineage>
</organism>